<evidence type="ECO:0000256" key="3">
    <source>
        <dbReference type="ARBA" id="ARBA00022448"/>
    </source>
</evidence>
<feature type="transmembrane region" description="Helical" evidence="7">
    <location>
        <begin position="554"/>
        <end position="575"/>
    </location>
</feature>
<feature type="transmembrane region" description="Helical" evidence="7">
    <location>
        <begin position="642"/>
        <end position="669"/>
    </location>
</feature>
<dbReference type="PANTHER" id="PTHR31645">
    <property type="entry name" value="OLIGOPEPTIDE TRANSPORTER YGL114W-RELATED"/>
    <property type="match status" value="1"/>
</dbReference>
<dbReference type="HOGENOM" id="CLU_010539_2_0_1"/>
<evidence type="ECO:0000256" key="1">
    <source>
        <dbReference type="ARBA" id="ARBA00004141"/>
    </source>
</evidence>
<comment type="similarity">
    <text evidence="2">Belongs to the oligopeptide OPT transporter family.</text>
</comment>
<comment type="caution">
    <text evidence="8">The sequence shown here is derived from an EMBL/GenBank/DDBJ whole genome shotgun (WGS) entry which is preliminary data.</text>
</comment>
<feature type="transmembrane region" description="Helical" evidence="7">
    <location>
        <begin position="148"/>
        <end position="173"/>
    </location>
</feature>
<feature type="transmembrane region" description="Helical" evidence="7">
    <location>
        <begin position="269"/>
        <end position="291"/>
    </location>
</feature>
<keyword evidence="6 7" id="KW-0472">Membrane</keyword>
<feature type="transmembrane region" description="Helical" evidence="7">
    <location>
        <begin position="303"/>
        <end position="320"/>
    </location>
</feature>
<dbReference type="Proteomes" id="UP000030854">
    <property type="component" value="Unassembled WGS sequence"/>
</dbReference>
<protein>
    <submittedName>
        <fullName evidence="8">Putative opt oligopeptide transporter</fullName>
    </submittedName>
</protein>
<keyword evidence="4 7" id="KW-0812">Transmembrane</keyword>
<dbReference type="InterPro" id="IPR004813">
    <property type="entry name" value="OPT"/>
</dbReference>
<feature type="transmembrane region" description="Helical" evidence="7">
    <location>
        <begin position="464"/>
        <end position="486"/>
    </location>
</feature>
<feature type="transmembrane region" description="Helical" evidence="7">
    <location>
        <begin position="243"/>
        <end position="263"/>
    </location>
</feature>
<reference evidence="8 9" key="1">
    <citation type="journal article" date="2014" name="BMC Genomics">
        <title>Adaptive genomic structural variation in the grape powdery mildew pathogen, Erysiphe necator.</title>
        <authorList>
            <person name="Jones L."/>
            <person name="Riaz S."/>
            <person name="Morales-Cruz A."/>
            <person name="Amrine K.C."/>
            <person name="McGuire B."/>
            <person name="Gubler W.D."/>
            <person name="Walker M.A."/>
            <person name="Cantu D."/>
        </authorList>
    </citation>
    <scope>NUCLEOTIDE SEQUENCE [LARGE SCALE GENOMIC DNA]</scope>
    <source>
        <strain evidence="9">c</strain>
    </source>
</reference>
<evidence type="ECO:0000313" key="8">
    <source>
        <dbReference type="EMBL" id="KHJ32438.1"/>
    </source>
</evidence>
<dbReference type="InterPro" id="IPR045035">
    <property type="entry name" value="YSL-like"/>
</dbReference>
<evidence type="ECO:0000256" key="7">
    <source>
        <dbReference type="SAM" id="Phobius"/>
    </source>
</evidence>
<dbReference type="PANTHER" id="PTHR31645:SF0">
    <property type="entry name" value="OLIGOPEPTIDE TRANSPORTER YGL114W-RELATED"/>
    <property type="match status" value="1"/>
</dbReference>
<organism evidence="8 9">
    <name type="scientific">Uncinula necator</name>
    <name type="common">Grape powdery mildew</name>
    <dbReference type="NCBI Taxonomy" id="52586"/>
    <lineage>
        <taxon>Eukaryota</taxon>
        <taxon>Fungi</taxon>
        <taxon>Dikarya</taxon>
        <taxon>Ascomycota</taxon>
        <taxon>Pezizomycotina</taxon>
        <taxon>Leotiomycetes</taxon>
        <taxon>Erysiphales</taxon>
        <taxon>Erysiphaceae</taxon>
        <taxon>Erysiphe</taxon>
    </lineage>
</organism>
<feature type="transmembrane region" description="Helical" evidence="7">
    <location>
        <begin position="78"/>
        <end position="94"/>
    </location>
</feature>
<accession>A0A0B1P2B8</accession>
<keyword evidence="5 7" id="KW-1133">Transmembrane helix</keyword>
<feature type="transmembrane region" description="Helical" evidence="7">
    <location>
        <begin position="439"/>
        <end position="458"/>
    </location>
</feature>
<dbReference type="OMA" id="TPTAYVW"/>
<feature type="transmembrane region" description="Helical" evidence="7">
    <location>
        <begin position="115"/>
        <end position="136"/>
    </location>
</feature>
<dbReference type="EMBL" id="JNVN01002081">
    <property type="protein sequence ID" value="KHJ32438.1"/>
    <property type="molecule type" value="Genomic_DNA"/>
</dbReference>
<gene>
    <name evidence="8" type="ORF">EV44_g5726</name>
</gene>
<dbReference type="AlphaFoldDB" id="A0A0B1P2B8"/>
<evidence type="ECO:0000256" key="4">
    <source>
        <dbReference type="ARBA" id="ARBA00022692"/>
    </source>
</evidence>
<comment type="subcellular location">
    <subcellularLocation>
        <location evidence="1">Membrane</location>
        <topology evidence="1">Multi-pass membrane protein</topology>
    </subcellularLocation>
</comment>
<evidence type="ECO:0000256" key="5">
    <source>
        <dbReference type="ARBA" id="ARBA00022989"/>
    </source>
</evidence>
<dbReference type="GO" id="GO:0000329">
    <property type="term" value="C:fungal-type vacuole membrane"/>
    <property type="evidence" value="ECO:0007669"/>
    <property type="project" value="TreeGrafter"/>
</dbReference>
<feature type="transmembrane region" description="Helical" evidence="7">
    <location>
        <begin position="681"/>
        <end position="702"/>
    </location>
</feature>
<proteinExistence type="inferred from homology"/>
<dbReference type="Pfam" id="PF03169">
    <property type="entry name" value="OPT"/>
    <property type="match status" value="1"/>
</dbReference>
<dbReference type="GO" id="GO:0035673">
    <property type="term" value="F:oligopeptide transmembrane transporter activity"/>
    <property type="evidence" value="ECO:0007669"/>
    <property type="project" value="InterPro"/>
</dbReference>
<keyword evidence="3" id="KW-0813">Transport</keyword>
<sequence>MASSLQGANSQYMSIPHELDSHQEHLSIQENTAELRQEFLNIQAQDAQNFTLRGVLVGLMVGSITCFSNMYFGLQSGWVSPMTMPSALMGFVFFKSISKHLDMPFSPVENVLIQSVAGGMGTMPLGCGLIGIMPALNFMLTSEEQGPIILSVWKLIVWSLGICFFGVVFAVPLRKQVIVREKLKFPSGTATAIMIETLHKKNIVAQTQIIDDPLVQYGSESQSNVADNLHLRRGPQGNWKAKIRFLGIAFVFSGIYTVITYFLPILRNIPTFGSTIASTWLWTVNPSPAYFGQGIIMGHTTTIHMLLGAVVGWGILSPLAKNYGWAPGPVDNWESGSKGWIMWVSLAIMFTDSIISLGFIGLSPIIRYGYFHLPKLQKMIDYSRWKGLLANKICSYDTKGYSPIMGQENNIGSEEITLIEDDHNKPSGSMQNSVKNQTVCISGILSILLCIVSIYIAFGTLIPIYATVLAIVMALLLSIMGVRALGETDLNPVSGISKLAQLLFAIIIPSSNKNSVLINLIAGAISEAGALQAGDLMQDLKTGELIGAAPDAQFWGQIIGSAVGAVVSSLIYQLYTKVYSIPGELFQVPSGYVWISTARLVTGHGLPEMAWTWSLSAAILFTVVTTLRIIGAGKFWHPFVPGGIAVAVGMYNLPSFTLTRAVGGALSWYWKVYKRKDESVLIILASGLILGEGVLSILNLILASMKVPHL</sequence>
<dbReference type="NCBIfam" id="TIGR00728">
    <property type="entry name" value="OPT_sfam"/>
    <property type="match status" value="1"/>
</dbReference>
<feature type="transmembrane region" description="Helical" evidence="7">
    <location>
        <begin position="340"/>
        <end position="370"/>
    </location>
</feature>
<dbReference type="STRING" id="52586.A0A0B1P2B8"/>
<evidence type="ECO:0000256" key="6">
    <source>
        <dbReference type="ARBA" id="ARBA00023136"/>
    </source>
</evidence>
<feature type="transmembrane region" description="Helical" evidence="7">
    <location>
        <begin position="610"/>
        <end position="630"/>
    </location>
</feature>
<evidence type="ECO:0000313" key="9">
    <source>
        <dbReference type="Proteomes" id="UP000030854"/>
    </source>
</evidence>
<feature type="transmembrane region" description="Helical" evidence="7">
    <location>
        <begin position="50"/>
        <end position="72"/>
    </location>
</feature>
<evidence type="ECO:0000256" key="2">
    <source>
        <dbReference type="ARBA" id="ARBA00008807"/>
    </source>
</evidence>
<keyword evidence="9" id="KW-1185">Reference proteome</keyword>
<name>A0A0B1P2B8_UNCNE</name>